<proteinExistence type="predicted"/>
<organism evidence="1 2">
    <name type="scientific">Phytophthora fragariaefolia</name>
    <dbReference type="NCBI Taxonomy" id="1490495"/>
    <lineage>
        <taxon>Eukaryota</taxon>
        <taxon>Sar</taxon>
        <taxon>Stramenopiles</taxon>
        <taxon>Oomycota</taxon>
        <taxon>Peronosporomycetes</taxon>
        <taxon>Peronosporales</taxon>
        <taxon>Peronosporaceae</taxon>
        <taxon>Phytophthora</taxon>
    </lineage>
</organism>
<dbReference type="Proteomes" id="UP001165121">
    <property type="component" value="Unassembled WGS sequence"/>
</dbReference>
<comment type="caution">
    <text evidence="1">The sequence shown here is derived from an EMBL/GenBank/DDBJ whole genome shotgun (WGS) entry which is preliminary data.</text>
</comment>
<sequence length="71" mass="7961">MAFLAERRNGLGVCTKVDEKISDVTVRWADEAQCIEEVNNMAAGAVVQHLTIAQKKDIVEESKNLRRGLYQ</sequence>
<evidence type="ECO:0000313" key="1">
    <source>
        <dbReference type="EMBL" id="GMF47377.1"/>
    </source>
</evidence>
<dbReference type="AlphaFoldDB" id="A0A9W6XXH0"/>
<protein>
    <submittedName>
        <fullName evidence="1">Unnamed protein product</fullName>
    </submittedName>
</protein>
<dbReference type="EMBL" id="BSXT01002147">
    <property type="protein sequence ID" value="GMF47377.1"/>
    <property type="molecule type" value="Genomic_DNA"/>
</dbReference>
<keyword evidence="2" id="KW-1185">Reference proteome</keyword>
<accession>A0A9W6XXH0</accession>
<name>A0A9W6XXH0_9STRA</name>
<evidence type="ECO:0000313" key="2">
    <source>
        <dbReference type="Proteomes" id="UP001165121"/>
    </source>
</evidence>
<reference evidence="1" key="1">
    <citation type="submission" date="2023-04" db="EMBL/GenBank/DDBJ databases">
        <title>Phytophthora fragariaefolia NBRC 109709.</title>
        <authorList>
            <person name="Ichikawa N."/>
            <person name="Sato H."/>
            <person name="Tonouchi N."/>
        </authorList>
    </citation>
    <scope>NUCLEOTIDE SEQUENCE</scope>
    <source>
        <strain evidence="1">NBRC 109709</strain>
    </source>
</reference>
<gene>
    <name evidence="1" type="ORF">Pfra01_001785400</name>
</gene>